<organism evidence="3 4">
    <name type="scientific">Gellertiella hungarica</name>
    <dbReference type="NCBI Taxonomy" id="1572859"/>
    <lineage>
        <taxon>Bacteria</taxon>
        <taxon>Pseudomonadati</taxon>
        <taxon>Pseudomonadota</taxon>
        <taxon>Alphaproteobacteria</taxon>
        <taxon>Hyphomicrobiales</taxon>
        <taxon>Rhizobiaceae</taxon>
        <taxon>Gellertiella</taxon>
    </lineage>
</organism>
<dbReference type="EMBL" id="JACIEZ010000013">
    <property type="protein sequence ID" value="MBB4066926.1"/>
    <property type="molecule type" value="Genomic_DNA"/>
</dbReference>
<reference evidence="3 4" key="1">
    <citation type="submission" date="2020-08" db="EMBL/GenBank/DDBJ databases">
        <title>Genomic Encyclopedia of Type Strains, Phase IV (KMG-IV): sequencing the most valuable type-strain genomes for metagenomic binning, comparative biology and taxonomic classification.</title>
        <authorList>
            <person name="Goeker M."/>
        </authorList>
    </citation>
    <scope>NUCLEOTIDE SEQUENCE [LARGE SCALE GENOMIC DNA]</scope>
    <source>
        <strain evidence="3 4">DSM 29853</strain>
    </source>
</reference>
<protein>
    <submittedName>
        <fullName evidence="3">Uncharacterized protein YigE (DUF2233 family)</fullName>
    </submittedName>
</protein>
<dbReference type="InterPro" id="IPR018711">
    <property type="entry name" value="NAGPA"/>
</dbReference>
<keyword evidence="1" id="KW-0732">Signal</keyword>
<evidence type="ECO:0000313" key="4">
    <source>
        <dbReference type="Proteomes" id="UP000528286"/>
    </source>
</evidence>
<feature type="chain" id="PRO_5030921154" evidence="1">
    <location>
        <begin position="25"/>
        <end position="255"/>
    </location>
</feature>
<comment type="caution">
    <text evidence="3">The sequence shown here is derived from an EMBL/GenBank/DDBJ whole genome shotgun (WGS) entry which is preliminary data.</text>
</comment>
<proteinExistence type="predicted"/>
<accession>A0A7W6J8S8</accession>
<feature type="signal peptide" evidence="1">
    <location>
        <begin position="1"/>
        <end position="24"/>
    </location>
</feature>
<evidence type="ECO:0000256" key="1">
    <source>
        <dbReference type="SAM" id="SignalP"/>
    </source>
</evidence>
<feature type="domain" description="Phosphodiester glycosidase" evidence="2">
    <location>
        <begin position="81"/>
        <end position="226"/>
    </location>
</feature>
<name>A0A7W6J8S8_9HYPH</name>
<dbReference type="RefSeq" id="WP_183368206.1">
    <property type="nucleotide sequence ID" value="NZ_JACIEZ010000013.1"/>
</dbReference>
<evidence type="ECO:0000313" key="3">
    <source>
        <dbReference type="EMBL" id="MBB4066926.1"/>
    </source>
</evidence>
<dbReference type="Proteomes" id="UP000528286">
    <property type="component" value="Unassembled WGS sequence"/>
</dbReference>
<keyword evidence="4" id="KW-1185">Reference proteome</keyword>
<gene>
    <name evidence="3" type="ORF">GGR23_004153</name>
</gene>
<sequence length="255" mass="28653">MTRFLFFPSLLVLWSLWLFAPAQAAEDGCRRLEHKAGRYIVCTFDPGRASIALFNRGTDGKPYGRFDPLFQALLSRGELPVFAMNGGMYEEDLSPVGLYVEKGMEQKAANLRGGYGNFHLKPNGVFWLSAGKAGVTETRAFLKRRKPVDYATQSGPLLVWRNRLHPALLPDSDSFKIRNGVGIDGQGRVHFVISEDAVRFHDLATLFRDILKCPDALFLDGSISSLYAPELGRFDRFFPMGPIIAVTVRWPFSFR</sequence>
<evidence type="ECO:0000259" key="2">
    <source>
        <dbReference type="Pfam" id="PF09992"/>
    </source>
</evidence>
<dbReference type="Pfam" id="PF09992">
    <property type="entry name" value="NAGPA"/>
    <property type="match status" value="1"/>
</dbReference>
<dbReference type="AlphaFoldDB" id="A0A7W6J8S8"/>